<organism evidence="10">
    <name type="scientific">Acinetobacter sp. A1-4-2</name>
    <dbReference type="NCBI Taxonomy" id="3156489"/>
    <lineage>
        <taxon>Bacteria</taxon>
        <taxon>Pseudomonadati</taxon>
        <taxon>Pseudomonadota</taxon>
        <taxon>Gammaproteobacteria</taxon>
        <taxon>Moraxellales</taxon>
        <taxon>Moraxellaceae</taxon>
        <taxon>Acinetobacter</taxon>
    </lineage>
</organism>
<proteinExistence type="inferred from homology"/>
<feature type="transmembrane region" description="Helical" evidence="9">
    <location>
        <begin position="48"/>
        <end position="65"/>
    </location>
</feature>
<dbReference type="GO" id="GO:0005295">
    <property type="term" value="F:neutral L-amino acid:sodium symporter activity"/>
    <property type="evidence" value="ECO:0007669"/>
    <property type="project" value="TreeGrafter"/>
</dbReference>
<dbReference type="Pfam" id="PF00375">
    <property type="entry name" value="SDF"/>
    <property type="match status" value="1"/>
</dbReference>
<dbReference type="InterPro" id="IPR036458">
    <property type="entry name" value="Na:dicarbo_symporter_sf"/>
</dbReference>
<evidence type="ECO:0000256" key="8">
    <source>
        <dbReference type="ARBA" id="ARBA00023136"/>
    </source>
</evidence>
<evidence type="ECO:0000256" key="6">
    <source>
        <dbReference type="ARBA" id="ARBA00022970"/>
    </source>
</evidence>
<feature type="transmembrane region" description="Helical" evidence="9">
    <location>
        <begin position="77"/>
        <end position="98"/>
    </location>
</feature>
<feature type="transmembrane region" description="Helical" evidence="9">
    <location>
        <begin position="142"/>
        <end position="160"/>
    </location>
</feature>
<dbReference type="InterPro" id="IPR023025">
    <property type="entry name" value="Ser_Thr_transp_SstT"/>
</dbReference>
<comment type="catalytic activity">
    <reaction evidence="9">
        <text>L-threonine(in) + Na(+)(in) = L-threonine(out) + Na(+)(out)</text>
        <dbReference type="Rhea" id="RHEA:69999"/>
        <dbReference type="ChEBI" id="CHEBI:29101"/>
        <dbReference type="ChEBI" id="CHEBI:57926"/>
    </reaction>
</comment>
<evidence type="ECO:0000256" key="5">
    <source>
        <dbReference type="ARBA" id="ARBA00022847"/>
    </source>
</evidence>
<sequence length="397" mass="41011">MFSALMRLSLVSRIIIAIILGIGVAVLFPNLAPYLSLLGDLFIKALKSVAPILVFVLVLASIANFKVGHSAKIKPIILMYAIGMLLAALSAVIASIIFPSSLFLDIPANADLQPPGSLIEILKNLLLSFVANPVVAISEANFIGILAWAVALGGAFRHAHDSTKVLLTDAANAVNTVIRLVINFAPVGIFGLVAVTFAEAGLSTFESYAQLLAVLIGTMLFVALVVNPMMVAFVTRANPYPLVFQCLRESGITAFFTRSSAANIPVNLDLAKRLGVAESTASVAIPLGATINMAGAAVTITVLTLATVNTLGISVDFTTMLVLSVLATISACGASGVAGGSLLLIPVACGLFGISSDVAMQVVAIGMVISVLQDSTETALNSSTDVLFTAAVDRGLD</sequence>
<evidence type="ECO:0000256" key="9">
    <source>
        <dbReference type="HAMAP-Rule" id="MF_01582"/>
    </source>
</evidence>
<dbReference type="FunFam" id="1.10.3860.10:FF:000003">
    <property type="entry name" value="Serine/threonine transporter sstT"/>
    <property type="match status" value="1"/>
</dbReference>
<dbReference type="NCBIfam" id="NF010151">
    <property type="entry name" value="PRK13628.1"/>
    <property type="match status" value="1"/>
</dbReference>
<gene>
    <name evidence="9 10" type="primary">sstT</name>
    <name evidence="10" type="ORF">ABJ384_07365</name>
</gene>
<evidence type="ECO:0000256" key="7">
    <source>
        <dbReference type="ARBA" id="ARBA00022989"/>
    </source>
</evidence>
<keyword evidence="5 9" id="KW-0769">Symport</keyword>
<evidence type="ECO:0000256" key="3">
    <source>
        <dbReference type="ARBA" id="ARBA00022475"/>
    </source>
</evidence>
<keyword evidence="8 9" id="KW-0472">Membrane</keyword>
<comment type="function">
    <text evidence="9">Involved in the import of serine and threonine into the cell, with the concomitant import of sodium (symport system).</text>
</comment>
<dbReference type="EMBL" id="CP157981">
    <property type="protein sequence ID" value="XBU16966.1"/>
    <property type="molecule type" value="Genomic_DNA"/>
</dbReference>
<feature type="transmembrane region" description="Helical" evidence="9">
    <location>
        <begin position="10"/>
        <end position="28"/>
    </location>
</feature>
<dbReference type="Gene3D" id="1.10.3860.10">
    <property type="entry name" value="Sodium:dicarboxylate symporter"/>
    <property type="match status" value="1"/>
</dbReference>
<dbReference type="InterPro" id="IPR001991">
    <property type="entry name" value="Na-dicarboxylate_symporter"/>
</dbReference>
<dbReference type="HAMAP" id="MF_01582">
    <property type="entry name" value="Ser_Thr_transp_SstT"/>
    <property type="match status" value="1"/>
</dbReference>
<dbReference type="SUPFAM" id="SSF118215">
    <property type="entry name" value="Proton glutamate symport protein"/>
    <property type="match status" value="1"/>
</dbReference>
<evidence type="ECO:0000256" key="1">
    <source>
        <dbReference type="ARBA" id="ARBA00004141"/>
    </source>
</evidence>
<feature type="transmembrane region" description="Helical" evidence="9">
    <location>
        <begin position="180"/>
        <end position="200"/>
    </location>
</feature>
<feature type="transmembrane region" description="Helical" evidence="9">
    <location>
        <begin position="212"/>
        <end position="234"/>
    </location>
</feature>
<dbReference type="PANTHER" id="PTHR42865">
    <property type="entry name" value="PROTON/GLUTAMATE-ASPARTATE SYMPORTER"/>
    <property type="match status" value="1"/>
</dbReference>
<comment type="subcellular location">
    <subcellularLocation>
        <location evidence="9">Cell membrane</location>
        <topology evidence="9">Multi-pass membrane protein</topology>
    </subcellularLocation>
    <subcellularLocation>
        <location evidence="1">Membrane</location>
        <topology evidence="1">Multi-pass membrane protein</topology>
    </subcellularLocation>
</comment>
<evidence type="ECO:0000313" key="10">
    <source>
        <dbReference type="EMBL" id="XBU16966.1"/>
    </source>
</evidence>
<keyword evidence="4 9" id="KW-0812">Transmembrane</keyword>
<dbReference type="PANTHER" id="PTHR42865:SF8">
    <property type="entry name" value="SERINE_THREONINE TRANSPORTER SSTT"/>
    <property type="match status" value="1"/>
</dbReference>
<name>A0AAU7T100_9GAMM</name>
<accession>A0AAU7T100</accession>
<dbReference type="GO" id="GO:0005886">
    <property type="term" value="C:plasma membrane"/>
    <property type="evidence" value="ECO:0007669"/>
    <property type="project" value="UniProtKB-SubCell"/>
</dbReference>
<feature type="transmembrane region" description="Helical" evidence="9">
    <location>
        <begin position="283"/>
        <end position="308"/>
    </location>
</feature>
<dbReference type="AlphaFoldDB" id="A0AAU7T100"/>
<protein>
    <recommendedName>
        <fullName evidence="9">Serine/threonine transporter SstT</fullName>
    </recommendedName>
    <alternativeName>
        <fullName evidence="9">Na(+)/serine-threonine symporter</fullName>
    </alternativeName>
</protein>
<keyword evidence="6 9" id="KW-0029">Amino-acid transport</keyword>
<feature type="transmembrane region" description="Helical" evidence="9">
    <location>
        <begin position="351"/>
        <end position="372"/>
    </location>
</feature>
<comment type="similarity">
    <text evidence="9">Belongs to the dicarboxylate/amino acid:cation symporter (DAACS) (TC 2.A.23) family.</text>
</comment>
<reference evidence="10" key="1">
    <citation type="submission" date="2024-06" db="EMBL/GenBank/DDBJ databases">
        <authorList>
            <person name="Song Z."/>
        </authorList>
    </citation>
    <scope>NUCLEOTIDE SEQUENCE</scope>
    <source>
        <strain evidence="10">A1-4-2</strain>
    </source>
</reference>
<keyword evidence="3 9" id="KW-1003">Cell membrane</keyword>
<keyword evidence="2 9" id="KW-0813">Transport</keyword>
<dbReference type="RefSeq" id="WP_349929661.1">
    <property type="nucleotide sequence ID" value="NZ_CP157981.1"/>
</dbReference>
<feature type="transmembrane region" description="Helical" evidence="9">
    <location>
        <begin position="320"/>
        <end position="345"/>
    </location>
</feature>
<dbReference type="GO" id="GO:0015826">
    <property type="term" value="P:threonine transport"/>
    <property type="evidence" value="ECO:0007669"/>
    <property type="project" value="InterPro"/>
</dbReference>
<keyword evidence="7 9" id="KW-1133">Transmembrane helix</keyword>
<dbReference type="PRINTS" id="PR00173">
    <property type="entry name" value="EDTRNSPORT"/>
</dbReference>
<comment type="catalytic activity">
    <reaction evidence="9">
        <text>L-serine(in) + Na(+)(in) = L-serine(out) + Na(+)(out)</text>
        <dbReference type="Rhea" id="RHEA:29575"/>
        <dbReference type="ChEBI" id="CHEBI:29101"/>
        <dbReference type="ChEBI" id="CHEBI:33384"/>
    </reaction>
</comment>
<evidence type="ECO:0000256" key="4">
    <source>
        <dbReference type="ARBA" id="ARBA00022692"/>
    </source>
</evidence>
<evidence type="ECO:0000256" key="2">
    <source>
        <dbReference type="ARBA" id="ARBA00022448"/>
    </source>
</evidence>
<dbReference type="GO" id="GO:0032329">
    <property type="term" value="P:serine transport"/>
    <property type="evidence" value="ECO:0007669"/>
    <property type="project" value="InterPro"/>
</dbReference>